<accession>A0AAX0S642</accession>
<dbReference type="PIRSF" id="PIRSF000429">
    <property type="entry name" value="Ac-CoA_Ac_transf"/>
    <property type="match status" value="1"/>
</dbReference>
<gene>
    <name evidence="8" type="ORF">CN689_09890</name>
    <name evidence="7" type="ORF">DTO10_05490</name>
</gene>
<dbReference type="Gene3D" id="3.40.47.10">
    <property type="match status" value="2"/>
</dbReference>
<dbReference type="GO" id="GO:0010124">
    <property type="term" value="P:phenylacetate catabolic process"/>
    <property type="evidence" value="ECO:0007669"/>
    <property type="project" value="TreeGrafter"/>
</dbReference>
<keyword evidence="3 4" id="KW-0012">Acyltransferase</keyword>
<dbReference type="RefSeq" id="WP_098175742.1">
    <property type="nucleotide sequence ID" value="NZ_CP030926.1"/>
</dbReference>
<dbReference type="EC" id="2.3.1.9" evidence="8"/>
<dbReference type="Pfam" id="PF02803">
    <property type="entry name" value="Thiolase_C"/>
    <property type="match status" value="1"/>
</dbReference>
<dbReference type="AlphaFoldDB" id="A0AAX0S642"/>
<dbReference type="PANTHER" id="PTHR43853">
    <property type="entry name" value="3-KETOACYL-COA THIOLASE, PEROXISOMAL"/>
    <property type="match status" value="1"/>
</dbReference>
<dbReference type="InterPro" id="IPR050215">
    <property type="entry name" value="Thiolase-like_sf_Thiolase"/>
</dbReference>
<evidence type="ECO:0000256" key="1">
    <source>
        <dbReference type="ARBA" id="ARBA00010982"/>
    </source>
</evidence>
<keyword evidence="2 4" id="KW-0808">Transferase</keyword>
<dbReference type="Proteomes" id="UP000220106">
    <property type="component" value="Unassembled WGS sequence"/>
</dbReference>
<dbReference type="Proteomes" id="UP000260457">
    <property type="component" value="Chromosome"/>
</dbReference>
<evidence type="ECO:0000313" key="8">
    <source>
        <dbReference type="EMBL" id="PEJ34432.1"/>
    </source>
</evidence>
<dbReference type="EMBL" id="CP030926">
    <property type="protein sequence ID" value="AXN37931.1"/>
    <property type="molecule type" value="Genomic_DNA"/>
</dbReference>
<dbReference type="GO" id="GO:0006635">
    <property type="term" value="P:fatty acid beta-oxidation"/>
    <property type="evidence" value="ECO:0007669"/>
    <property type="project" value="TreeGrafter"/>
</dbReference>
<comment type="similarity">
    <text evidence="1 4">Belongs to the thiolase-like superfamily. Thiolase family.</text>
</comment>
<name>A0AAX0S642_9BACI</name>
<dbReference type="SUPFAM" id="SSF53901">
    <property type="entry name" value="Thiolase-like"/>
    <property type="match status" value="2"/>
</dbReference>
<protein>
    <submittedName>
        <fullName evidence="8">Acetyl-CoA C-acyltransferase</fullName>
        <ecNumber evidence="8">2.3.1.9</ecNumber>
    </submittedName>
    <submittedName>
        <fullName evidence="7">Thiolase family protein</fullName>
    </submittedName>
</protein>
<evidence type="ECO:0000259" key="5">
    <source>
        <dbReference type="Pfam" id="PF00108"/>
    </source>
</evidence>
<dbReference type="EMBL" id="NUEQ01000014">
    <property type="protein sequence ID" value="PEJ34432.1"/>
    <property type="molecule type" value="Genomic_DNA"/>
</dbReference>
<feature type="domain" description="Thiolase N-terminal" evidence="5">
    <location>
        <begin position="4"/>
        <end position="256"/>
    </location>
</feature>
<evidence type="ECO:0000256" key="4">
    <source>
        <dbReference type="RuleBase" id="RU003557"/>
    </source>
</evidence>
<organism evidence="8 9">
    <name type="scientific">Peribacillus butanolivorans</name>
    <dbReference type="NCBI Taxonomy" id="421767"/>
    <lineage>
        <taxon>Bacteria</taxon>
        <taxon>Bacillati</taxon>
        <taxon>Bacillota</taxon>
        <taxon>Bacilli</taxon>
        <taxon>Bacillales</taxon>
        <taxon>Bacillaceae</taxon>
        <taxon>Peribacillus</taxon>
    </lineage>
</organism>
<dbReference type="PANTHER" id="PTHR43853:SF3">
    <property type="entry name" value="ACETYL-COA C-ACETYLTRANSFERASE YHFS-RELATED"/>
    <property type="match status" value="1"/>
</dbReference>
<dbReference type="InterPro" id="IPR020613">
    <property type="entry name" value="Thiolase_CS"/>
</dbReference>
<evidence type="ECO:0000313" key="7">
    <source>
        <dbReference type="EMBL" id="AXN37931.1"/>
    </source>
</evidence>
<evidence type="ECO:0000256" key="3">
    <source>
        <dbReference type="ARBA" id="ARBA00023315"/>
    </source>
</evidence>
<proteinExistence type="inferred from homology"/>
<evidence type="ECO:0000256" key="2">
    <source>
        <dbReference type="ARBA" id="ARBA00022679"/>
    </source>
</evidence>
<keyword evidence="10" id="KW-1185">Reference proteome</keyword>
<dbReference type="Pfam" id="PF00108">
    <property type="entry name" value="Thiolase_N"/>
    <property type="match status" value="1"/>
</dbReference>
<dbReference type="GO" id="GO:0003985">
    <property type="term" value="F:acetyl-CoA C-acetyltransferase activity"/>
    <property type="evidence" value="ECO:0007669"/>
    <property type="project" value="UniProtKB-EC"/>
</dbReference>
<feature type="domain" description="Thiolase C-terminal" evidence="6">
    <location>
        <begin position="266"/>
        <end position="387"/>
    </location>
</feature>
<evidence type="ECO:0000313" key="10">
    <source>
        <dbReference type="Proteomes" id="UP000260457"/>
    </source>
</evidence>
<dbReference type="CDD" id="cd00751">
    <property type="entry name" value="thiolase"/>
    <property type="match status" value="1"/>
</dbReference>
<dbReference type="KEGG" id="pbut:DTO10_05490"/>
<dbReference type="InterPro" id="IPR016039">
    <property type="entry name" value="Thiolase-like"/>
</dbReference>
<reference evidence="7 10" key="2">
    <citation type="submission" date="2018-07" db="EMBL/GenBank/DDBJ databases">
        <title>The molecular basis for the intramolecular migration of carboxyl group in the catabolism of para-hydroxybenzoate via gentisate.</title>
        <authorList>
            <person name="Zhao H."/>
            <person name="Xu Y."/>
            <person name="Lin S."/>
            <person name="Spain J.C."/>
            <person name="Zhou N.-Y."/>
        </authorList>
    </citation>
    <scope>NUCLEOTIDE SEQUENCE [LARGE SCALE GENOMIC DNA]</scope>
    <source>
        <strain evidence="7 10">PHB-7a</strain>
    </source>
</reference>
<evidence type="ECO:0000259" key="6">
    <source>
        <dbReference type="Pfam" id="PF02803"/>
    </source>
</evidence>
<evidence type="ECO:0000313" key="9">
    <source>
        <dbReference type="Proteomes" id="UP000220106"/>
    </source>
</evidence>
<dbReference type="InterPro" id="IPR020616">
    <property type="entry name" value="Thiolase_N"/>
</dbReference>
<dbReference type="PROSITE" id="PS00737">
    <property type="entry name" value="THIOLASE_2"/>
    <property type="match status" value="1"/>
</dbReference>
<dbReference type="FunFam" id="3.40.47.10:FF:000010">
    <property type="entry name" value="Acetyl-CoA acetyltransferase (Thiolase)"/>
    <property type="match status" value="1"/>
</dbReference>
<dbReference type="InterPro" id="IPR020617">
    <property type="entry name" value="Thiolase_C"/>
</dbReference>
<dbReference type="GO" id="GO:0005737">
    <property type="term" value="C:cytoplasm"/>
    <property type="evidence" value="ECO:0007669"/>
    <property type="project" value="UniProtKB-ARBA"/>
</dbReference>
<dbReference type="InterPro" id="IPR002155">
    <property type="entry name" value="Thiolase"/>
</dbReference>
<reference evidence="8 9" key="1">
    <citation type="submission" date="2017-09" db="EMBL/GenBank/DDBJ databases">
        <title>Large-scale bioinformatics analysis of Bacillus genomes uncovers conserved roles of natural products in bacterial physiology.</title>
        <authorList>
            <consortium name="Agbiome Team Llc"/>
            <person name="Bleich R.M."/>
            <person name="Kirk G.J."/>
            <person name="Santa Maria K.C."/>
            <person name="Allen S.E."/>
            <person name="Farag S."/>
            <person name="Shank E.A."/>
            <person name="Bowers A."/>
        </authorList>
    </citation>
    <scope>NUCLEOTIDE SEQUENCE [LARGE SCALE GENOMIC DNA]</scope>
    <source>
        <strain evidence="8 9">AFS003229</strain>
    </source>
</reference>
<sequence length="391" mass="41804">MREVVIVEAKRTPIGKLGGVFKNLEPEDLLAPLIKHLIHENNIPATEIDDVIIGNTVGPGGNIARNALLTAGLPYTVPGVTVDRQCGSGLEAVNQAARMIQSGAGHIYLAGGVESTSRAPWRMKKPTSLYSYQPPEIYMRARFSPDSIGDPDMGIAAENVAEKYGISRKAQDLFALGSHEKAVKSQREGRFTDEIVPITVQYGKESIIISEDECPRANTSFEKLQQLLPVFKNDGVVTAGNACPINDGAALVLIMSLEKCEELGLQPLMKFIDAQAVGVDPNYLGIGPVSAVNQLLARNDLTTDDIDIVEFNEAFASQVLASIQSLGIPQLKVNRGGGAIAIGHPYGASGAILMTRLCAEMKRQPFMRGLATLGIGGGLGLATLVERFSKE</sequence>
<dbReference type="NCBIfam" id="TIGR01930">
    <property type="entry name" value="AcCoA-C-Actrans"/>
    <property type="match status" value="1"/>
</dbReference>